<evidence type="ECO:0000313" key="1">
    <source>
        <dbReference type="EMBL" id="KKK77510.1"/>
    </source>
</evidence>
<name>A0A0F8YUR4_9ZZZZ</name>
<gene>
    <name evidence="1" type="ORF">LCGC14_2852920</name>
</gene>
<proteinExistence type="predicted"/>
<feature type="non-terminal residue" evidence="1">
    <location>
        <position position="1"/>
    </location>
</feature>
<dbReference type="AlphaFoldDB" id="A0A0F8YUR4"/>
<protein>
    <submittedName>
        <fullName evidence="1">Uncharacterized protein</fullName>
    </submittedName>
</protein>
<accession>A0A0F8YUR4</accession>
<comment type="caution">
    <text evidence="1">The sequence shown here is derived from an EMBL/GenBank/DDBJ whole genome shotgun (WGS) entry which is preliminary data.</text>
</comment>
<organism evidence="1">
    <name type="scientific">marine sediment metagenome</name>
    <dbReference type="NCBI Taxonomy" id="412755"/>
    <lineage>
        <taxon>unclassified sequences</taxon>
        <taxon>metagenomes</taxon>
        <taxon>ecological metagenomes</taxon>
    </lineage>
</organism>
<reference evidence="1" key="1">
    <citation type="journal article" date="2015" name="Nature">
        <title>Complex archaea that bridge the gap between prokaryotes and eukaryotes.</title>
        <authorList>
            <person name="Spang A."/>
            <person name="Saw J.H."/>
            <person name="Jorgensen S.L."/>
            <person name="Zaremba-Niedzwiedzka K."/>
            <person name="Martijn J."/>
            <person name="Lind A.E."/>
            <person name="van Eijk R."/>
            <person name="Schleper C."/>
            <person name="Guy L."/>
            <person name="Ettema T.J."/>
        </authorList>
    </citation>
    <scope>NUCLEOTIDE SEQUENCE</scope>
</reference>
<dbReference type="EMBL" id="LAZR01054924">
    <property type="protein sequence ID" value="KKK77510.1"/>
    <property type="molecule type" value="Genomic_DNA"/>
</dbReference>
<sequence>GFGINDVESSINLAYKMRHSDSVGLEGEFHPMIYNFLKGK</sequence>